<name>A0A226HIM9_9FLAO</name>
<dbReference type="RefSeq" id="WP_089049056.1">
    <property type="nucleotide sequence ID" value="NZ_FXTV01000014.1"/>
</dbReference>
<sequence>MNDSQALDIKNDGKLGQLKAILYLLQTNLEEFKDEVDASYALLKIGEKTPLSKELEKTLENPVKEIFHFSNKIDSQVNQILDKIIRGYFKKNYFALEKVFKTRESLNDLHYSIVLKEDNSKNRDIFFEFLNKIDLANISQKHNVYFQFIPSQLVDRIKFNEEIKLE</sequence>
<dbReference type="Proteomes" id="UP000198345">
    <property type="component" value="Unassembled WGS sequence"/>
</dbReference>
<dbReference type="EMBL" id="MUGW01000013">
    <property type="protein sequence ID" value="OXA93491.1"/>
    <property type="molecule type" value="Genomic_DNA"/>
</dbReference>
<proteinExistence type="predicted"/>
<comment type="caution">
    <text evidence="1">The sequence shown here is derived from an EMBL/GenBank/DDBJ whole genome shotgun (WGS) entry which is preliminary data.</text>
</comment>
<evidence type="ECO:0000313" key="2">
    <source>
        <dbReference type="Proteomes" id="UP000198345"/>
    </source>
</evidence>
<reference evidence="1 2" key="1">
    <citation type="submission" date="2016-11" db="EMBL/GenBank/DDBJ databases">
        <title>Whole genomes of Flavobacteriaceae.</title>
        <authorList>
            <person name="Stine C."/>
            <person name="Li C."/>
            <person name="Tadesse D."/>
        </authorList>
    </citation>
    <scope>NUCLEOTIDE SEQUENCE [LARGE SCALE GENOMIC DNA]</scope>
    <source>
        <strain evidence="1 2">DSM 18292</strain>
    </source>
</reference>
<evidence type="ECO:0000313" key="1">
    <source>
        <dbReference type="EMBL" id="OXA93491.1"/>
    </source>
</evidence>
<dbReference type="OrthoDB" id="1467250at2"/>
<protein>
    <submittedName>
        <fullName evidence="1">Uncharacterized protein</fullName>
    </submittedName>
</protein>
<gene>
    <name evidence="1" type="ORF">B0A66_06580</name>
</gene>
<accession>A0A226HIM9</accession>
<organism evidence="1 2">
    <name type="scientific">Flavobacterium hercynium</name>
    <dbReference type="NCBI Taxonomy" id="387094"/>
    <lineage>
        <taxon>Bacteria</taxon>
        <taxon>Pseudomonadati</taxon>
        <taxon>Bacteroidota</taxon>
        <taxon>Flavobacteriia</taxon>
        <taxon>Flavobacteriales</taxon>
        <taxon>Flavobacteriaceae</taxon>
        <taxon>Flavobacterium</taxon>
    </lineage>
</organism>
<keyword evidence="2" id="KW-1185">Reference proteome</keyword>
<dbReference type="AlphaFoldDB" id="A0A226HIM9"/>